<comment type="caution">
    <text evidence="5">The sequence shown here is derived from an EMBL/GenBank/DDBJ whole genome shotgun (WGS) entry which is preliminary data.</text>
</comment>
<evidence type="ECO:0000313" key="5">
    <source>
        <dbReference type="EMBL" id="KAJ8347701.1"/>
    </source>
</evidence>
<keyword evidence="6" id="KW-1185">Reference proteome</keyword>
<feature type="coiled-coil region" evidence="2">
    <location>
        <begin position="876"/>
        <end position="1027"/>
    </location>
</feature>
<dbReference type="InterPro" id="IPR050657">
    <property type="entry name" value="Ankyrin_repeat_domain"/>
</dbReference>
<dbReference type="PANTHER" id="PTHR24147:SF53">
    <property type="entry name" value="ANKYRIN REPEAT DOMAIN 26"/>
    <property type="match status" value="1"/>
</dbReference>
<feature type="coiled-coil region" evidence="2">
    <location>
        <begin position="664"/>
        <end position="712"/>
    </location>
</feature>
<proteinExistence type="predicted"/>
<organism evidence="5 6">
    <name type="scientific">Synaphobranchus kaupii</name>
    <name type="common">Kaup's arrowtooth eel</name>
    <dbReference type="NCBI Taxonomy" id="118154"/>
    <lineage>
        <taxon>Eukaryota</taxon>
        <taxon>Metazoa</taxon>
        <taxon>Chordata</taxon>
        <taxon>Craniata</taxon>
        <taxon>Vertebrata</taxon>
        <taxon>Euteleostomi</taxon>
        <taxon>Actinopterygii</taxon>
        <taxon>Neopterygii</taxon>
        <taxon>Teleostei</taxon>
        <taxon>Anguilliformes</taxon>
        <taxon>Synaphobranchidae</taxon>
        <taxon>Synaphobranchus</taxon>
    </lineage>
</organism>
<feature type="coiled-coil region" evidence="2">
    <location>
        <begin position="456"/>
        <end position="483"/>
    </location>
</feature>
<evidence type="ECO:0000313" key="6">
    <source>
        <dbReference type="Proteomes" id="UP001152622"/>
    </source>
</evidence>
<feature type="coiled-coil region" evidence="2">
    <location>
        <begin position="279"/>
        <end position="313"/>
    </location>
</feature>
<feature type="coiled-coil region" evidence="2">
    <location>
        <begin position="790"/>
        <end position="824"/>
    </location>
</feature>
<feature type="coiled-coil region" evidence="2">
    <location>
        <begin position="1075"/>
        <end position="1109"/>
    </location>
</feature>
<evidence type="ECO:0000256" key="2">
    <source>
        <dbReference type="SAM" id="Coils"/>
    </source>
</evidence>
<evidence type="ECO:0000259" key="4">
    <source>
        <dbReference type="Pfam" id="PF14915"/>
    </source>
</evidence>
<feature type="domain" description="CCDC144C-like coiled-coil" evidence="4">
    <location>
        <begin position="602"/>
        <end position="711"/>
    </location>
</feature>
<evidence type="ECO:0000256" key="3">
    <source>
        <dbReference type="SAM" id="MobiDB-lite"/>
    </source>
</evidence>
<protein>
    <recommendedName>
        <fullName evidence="4">CCDC144C-like coiled-coil domain-containing protein</fullName>
    </recommendedName>
</protein>
<dbReference type="Pfam" id="PF14915">
    <property type="entry name" value="CCDC144C"/>
    <property type="match status" value="2"/>
</dbReference>
<gene>
    <name evidence="5" type="ORF">SKAU_G00262900</name>
</gene>
<dbReference type="AlphaFoldDB" id="A0A9Q1IPT3"/>
<dbReference type="EMBL" id="JAINUF010000010">
    <property type="protein sequence ID" value="KAJ8347701.1"/>
    <property type="molecule type" value="Genomic_DNA"/>
</dbReference>
<feature type="coiled-coil region" evidence="2">
    <location>
        <begin position="48"/>
        <end position="75"/>
    </location>
</feature>
<dbReference type="OrthoDB" id="10471472at2759"/>
<sequence length="1110" mass="127457">MEKYASPQGSDELEQSEWIRKGLELELVMARSKLENSRSVQAGMEFVLQIERAKYQRLEEKHAKKEVMKEKLIKKIAQIEESVLKVVRSTKQGNMNPEFWELLECERARREVMQCQLLEELADAKKKWAVSEASLDVKTHHCCDLEWEKLCMQNDMLKFEKIIQESKNLSDQSKNDIHTMKCALDSKKQDVFTISQKLQEALSASEALDKPIKTLEMSLQLMESENIKLKDVAKEQANRMSVVLKEAEKATLANKDLTKQLSREVQKQTLLYIYAHGQLKQKEAILLNERQKASKAKAQQEALQERLEKVRSVGEDTLRKLQQDLADTQTKLMTCEGLLEIHAVHCSDLEEENVSMEKDVGMLKRLLQESEDSCTQSESCIRNLVAKLNEKDNEIVTSSQKLLDLSDSGNKEPALKTTEIQEHPDGEDTDGWEMVWQLQQKVANAKIDLLACKASLKVNANHCRDLEEEKQSLQKDMITLKGSLREREDMCAQSEEHIQNLIASCNEKDHQIRTFSKQLQVSSASKIKKSKKENIQDSEETDRQNTLWRLQKELADTKTKLSAREASLKVNAKHCRDLEEEKHSMQTDISALKGRVWESEDKCTQSEERVCNLTASCEDKDHQIRSLSKKLQVWSNSRSQEPDLKNTEIEEHLDNEETDTQSTVRQIQQELADTKRKLLTCEASLKVSANHCRDLEEEKQSVQNDISTLKGRLWESEDKCAQSEELTHSMMMSCAEKDHQICALSKDLQVLSASKSKKSKKGKIQDSEETDRQNVVWQLQQELADTKTKLTTFEESLKVKSEHCRELEEESQSMQTDIVTLKGRLQETENMHVQSEKHICNLMATCDDKDHQICTLSKELQVLSASVGTDKTLEQAEESLDAVSQLEAEIASMQAVAEQQTGMIAALQKEVEEAARVKKDLGELNQETKEQSSLSLKTDEQMKKRMAALQEEKEKANLQQEALQKQLEDMQNEKKVLHQQLKEAQMKEDTKEQVGTDVQNERFAKMQAHYEKKAKELEKRSKELASRYSALYGHLDSDKTDREHNWRQVKQDLADMQSKSLVDNVPLEVISRHCSNLEEKERPNMEQDLKSLEEMIKEFENCLEAVEGSG</sequence>
<feature type="region of interest" description="Disordered" evidence="3">
    <location>
        <begin position="405"/>
        <end position="428"/>
    </location>
</feature>
<feature type="domain" description="CCDC144C-like coiled-coil" evidence="4">
    <location>
        <begin position="950"/>
        <end position="1092"/>
    </location>
</feature>
<feature type="compositionally biased region" description="Basic and acidic residues" evidence="3">
    <location>
        <begin position="409"/>
        <end position="426"/>
    </location>
</feature>
<reference evidence="5" key="1">
    <citation type="journal article" date="2023" name="Science">
        <title>Genome structures resolve the early diversification of teleost fishes.</title>
        <authorList>
            <person name="Parey E."/>
            <person name="Louis A."/>
            <person name="Montfort J."/>
            <person name="Bouchez O."/>
            <person name="Roques C."/>
            <person name="Iampietro C."/>
            <person name="Lluch J."/>
            <person name="Castinel A."/>
            <person name="Donnadieu C."/>
            <person name="Desvignes T."/>
            <person name="Floi Bucao C."/>
            <person name="Jouanno E."/>
            <person name="Wen M."/>
            <person name="Mejri S."/>
            <person name="Dirks R."/>
            <person name="Jansen H."/>
            <person name="Henkel C."/>
            <person name="Chen W.J."/>
            <person name="Zahm M."/>
            <person name="Cabau C."/>
            <person name="Klopp C."/>
            <person name="Thompson A.W."/>
            <person name="Robinson-Rechavi M."/>
            <person name="Braasch I."/>
            <person name="Lecointre G."/>
            <person name="Bobe J."/>
            <person name="Postlethwait J.H."/>
            <person name="Berthelot C."/>
            <person name="Roest Crollius H."/>
            <person name="Guiguen Y."/>
        </authorList>
    </citation>
    <scope>NUCLEOTIDE SEQUENCE</scope>
    <source>
        <strain evidence="5">WJC10195</strain>
    </source>
</reference>
<dbReference type="PANTHER" id="PTHR24147">
    <property type="entry name" value="ANKYRIN REPEAT DOMAIN 36-RELATED"/>
    <property type="match status" value="1"/>
</dbReference>
<evidence type="ECO:0000256" key="1">
    <source>
        <dbReference type="ARBA" id="ARBA00023054"/>
    </source>
</evidence>
<dbReference type="Proteomes" id="UP001152622">
    <property type="component" value="Chromosome 10"/>
</dbReference>
<dbReference type="InterPro" id="IPR039497">
    <property type="entry name" value="CC144C-like_CC_dom"/>
</dbReference>
<accession>A0A9Q1IPT3</accession>
<name>A0A9Q1IPT3_SYNKA</name>
<keyword evidence="1 2" id="KW-0175">Coiled coil</keyword>